<accession>A0ABV2RRA6</accession>
<proteinExistence type="predicted"/>
<evidence type="ECO:0000313" key="2">
    <source>
        <dbReference type="Proteomes" id="UP001549291"/>
    </source>
</evidence>
<evidence type="ECO:0008006" key="3">
    <source>
        <dbReference type="Google" id="ProtNLM"/>
    </source>
</evidence>
<gene>
    <name evidence="1" type="ORF">ABIF63_003550</name>
</gene>
<keyword evidence="2" id="KW-1185">Reference proteome</keyword>
<sequence>MALLQAEIDTQRQIIKVLRNELPDMKKDRTLGAAGLTGFVDQLRLTSQPPRAPDRLRHLSSNVEYISGGIDSIIGTEDASRPFAKRPRAAALLPAGSASSTGPTARLAAHIVGVGPATRWLPSHAVSSLVLHTRSAGRCLLLAGGRGADFTLPGGARRGLVGLRICARCCERENAGGGHSNFLHERRLPLVSKSSDNDIKDGGVPIDIATRPIVTSAWVTEKALARPCLKRAEASPWSSRPLCGARGNPAPGRTFLKMGK</sequence>
<dbReference type="EMBL" id="JBEPTQ010000002">
    <property type="protein sequence ID" value="MET4719444.1"/>
    <property type="molecule type" value="Genomic_DNA"/>
</dbReference>
<name>A0ABV2RRA6_BRAJP</name>
<dbReference type="Proteomes" id="UP001549291">
    <property type="component" value="Unassembled WGS sequence"/>
</dbReference>
<reference evidence="1 2" key="1">
    <citation type="submission" date="2024-06" db="EMBL/GenBank/DDBJ databases">
        <title>Genomic Encyclopedia of Type Strains, Phase V (KMG-V): Genome sequencing to study the core and pangenomes of soil and plant-associated prokaryotes.</title>
        <authorList>
            <person name="Whitman W."/>
        </authorList>
    </citation>
    <scope>NUCLEOTIDE SEQUENCE [LARGE SCALE GENOMIC DNA]</scope>
    <source>
        <strain evidence="1 2">USDA 160</strain>
    </source>
</reference>
<evidence type="ECO:0000313" key="1">
    <source>
        <dbReference type="EMBL" id="MET4719444.1"/>
    </source>
</evidence>
<protein>
    <recommendedName>
        <fullName evidence="3">Transposase</fullName>
    </recommendedName>
</protein>
<organism evidence="1 2">
    <name type="scientific">Bradyrhizobium japonicum</name>
    <dbReference type="NCBI Taxonomy" id="375"/>
    <lineage>
        <taxon>Bacteria</taxon>
        <taxon>Pseudomonadati</taxon>
        <taxon>Pseudomonadota</taxon>
        <taxon>Alphaproteobacteria</taxon>
        <taxon>Hyphomicrobiales</taxon>
        <taxon>Nitrobacteraceae</taxon>
        <taxon>Bradyrhizobium</taxon>
    </lineage>
</organism>
<comment type="caution">
    <text evidence="1">The sequence shown here is derived from an EMBL/GenBank/DDBJ whole genome shotgun (WGS) entry which is preliminary data.</text>
</comment>
<dbReference type="RefSeq" id="WP_157789268.1">
    <property type="nucleotide sequence ID" value="NZ_JBEPTQ010000002.1"/>
</dbReference>